<evidence type="ECO:0000313" key="2">
    <source>
        <dbReference type="Proteomes" id="UP000289257"/>
    </source>
</evidence>
<organism evidence="1 2">
    <name type="scientific">Candidatus Microsaccharimonas sossegonensis</name>
    <dbReference type="NCBI Taxonomy" id="2506948"/>
    <lineage>
        <taxon>Bacteria</taxon>
        <taxon>Candidatus Saccharimonadota</taxon>
        <taxon>Candidatus Saccharimonadia</taxon>
        <taxon>Candidatus Saccharimonadales</taxon>
        <taxon>Candidatus Saccharimonadaceae</taxon>
        <taxon>Candidatus Microsaccharimonas</taxon>
    </lineage>
</organism>
<proteinExistence type="predicted"/>
<dbReference type="AlphaFoldDB" id="A0A4Q0AIS0"/>
<dbReference type="Proteomes" id="UP000289257">
    <property type="component" value="Unassembled WGS sequence"/>
</dbReference>
<protein>
    <submittedName>
        <fullName evidence="1">Uncharacterized protein</fullName>
    </submittedName>
</protein>
<comment type="caution">
    <text evidence="1">The sequence shown here is derived from an EMBL/GenBank/DDBJ whole genome shotgun (WGS) entry which is preliminary data.</text>
</comment>
<evidence type="ECO:0000313" key="1">
    <source>
        <dbReference type="EMBL" id="RWZ78558.1"/>
    </source>
</evidence>
<accession>A0A4Q0AIS0</accession>
<keyword evidence="2" id="KW-1185">Reference proteome</keyword>
<name>A0A4Q0AIS0_9BACT</name>
<sequence>MKTFIYKKYSPRPNILHLYEHVVSIHIHEQLRKMGYYCYVDYAIKAQTHDQGLATITIEVYNSMLETEWSDLLLWNFEITDALIQIAYYQFLAEEGVLFTVKNANLKEELEVEHSNGWQTTKNIDTPKDISGKDDTALVASSKDIPLLSYDIVLNFQKKEVAKESYHDALLTLGHNIQVHLSNKKGYYRSEFSVIGNEIKLSFQVIELLSNTLGQSDSLIATGVIEELIESEALDVFIDAKKARQLNAISISTFVA</sequence>
<dbReference type="EMBL" id="SCKX01000001">
    <property type="protein sequence ID" value="RWZ78558.1"/>
    <property type="molecule type" value="Genomic_DNA"/>
</dbReference>
<gene>
    <name evidence="1" type="ORF">EOT05_02300</name>
</gene>
<reference evidence="1" key="1">
    <citation type="submission" date="2019-01" db="EMBL/GenBank/DDBJ databases">
        <title>Genomic signatures and co-occurrence patterns of the ultra-small Saccharimodia (Patescibacteria phylum) suggest a symbiotic lifestyle.</title>
        <authorList>
            <person name="Lemos L."/>
            <person name="Medeiros J."/>
            <person name="Andreote F."/>
            <person name="Fernandes G."/>
            <person name="Varani A."/>
            <person name="Oliveira G."/>
            <person name="Pylro V."/>
        </authorList>
    </citation>
    <scope>NUCLEOTIDE SEQUENCE [LARGE SCALE GENOMIC DNA]</scope>
    <source>
        <strain evidence="1">AMD02</strain>
    </source>
</reference>